<reference evidence="3 4" key="1">
    <citation type="submission" date="2017-11" db="EMBL/GenBank/DDBJ databases">
        <title>The genome of Rhizophagus clarus HR1 reveals common genetic basis of auxotrophy among arbuscular mycorrhizal fungi.</title>
        <authorList>
            <person name="Kobayashi Y."/>
        </authorList>
    </citation>
    <scope>NUCLEOTIDE SEQUENCE [LARGE SCALE GENOMIC DNA]</scope>
    <source>
        <strain evidence="3 4">HR1</strain>
    </source>
</reference>
<protein>
    <submittedName>
        <fullName evidence="3">Uncharacterized protein</fullName>
    </submittedName>
</protein>
<sequence length="449" mass="52477">MDYECLSFKDNFTNQTDFIVLQPKREVYLKWQLPSPQSTADLIGRRKIKDSVNPFMIFKFNCISAIRNSQNFIMDTSEKEIFKTAAAIWNSAEENVKDEYRKLSRDVKILQNDIGNYADENNMDNKDNKKCVNEIISRYVKGTELIPYEQLAINKSDEFKGDPENPSYDFIFIDTPGMSDTNGMEQDEFKDISFHYPSCPGRPVLNDDGNLVDSLENGEPTIDDSLELYNKVIDEGEISFVIRWDHKIVNVFYKMYRGILFSKWNNKKQNWKRINNNMLVALNNYKNIASKELNKVFYEIPSKCKHKAKAFELCRNATYLSDVLISNMIIVSNMIILNLLMTYYYKLCKLRDRSFIDDLGLSKYDFKYFSDTGNFGKAYRANRKKSAIESIRRQNKLEASDRNRRNRIILRKRLIIGNSLPDKIDTLVLTDTLLIEFYLSLLTDTLPID</sequence>
<accession>A0A2Z6RWG8</accession>
<name>A0A2Z6RWG8_9GLOM</name>
<keyword evidence="2" id="KW-0812">Transmembrane</keyword>
<keyword evidence="1" id="KW-0175">Coiled coil</keyword>
<evidence type="ECO:0000313" key="4">
    <source>
        <dbReference type="Proteomes" id="UP000247702"/>
    </source>
</evidence>
<evidence type="ECO:0000256" key="2">
    <source>
        <dbReference type="SAM" id="Phobius"/>
    </source>
</evidence>
<evidence type="ECO:0000256" key="1">
    <source>
        <dbReference type="SAM" id="Coils"/>
    </source>
</evidence>
<keyword evidence="4" id="KW-1185">Reference proteome</keyword>
<dbReference type="SUPFAM" id="SSF47095">
    <property type="entry name" value="HMG-box"/>
    <property type="match status" value="1"/>
</dbReference>
<keyword evidence="2" id="KW-0472">Membrane</keyword>
<dbReference type="Proteomes" id="UP000247702">
    <property type="component" value="Unassembled WGS sequence"/>
</dbReference>
<proteinExistence type="predicted"/>
<feature type="transmembrane region" description="Helical" evidence="2">
    <location>
        <begin position="324"/>
        <end position="345"/>
    </location>
</feature>
<dbReference type="EMBL" id="BEXD01004092">
    <property type="protein sequence ID" value="GBC06651.1"/>
    <property type="molecule type" value="Genomic_DNA"/>
</dbReference>
<dbReference type="AlphaFoldDB" id="A0A2Z6RWG8"/>
<comment type="caution">
    <text evidence="3">The sequence shown here is derived from an EMBL/GenBank/DDBJ whole genome shotgun (WGS) entry which is preliminary data.</text>
</comment>
<gene>
    <name evidence="3" type="ORF">RclHR1_00070018</name>
</gene>
<keyword evidence="2" id="KW-1133">Transmembrane helix</keyword>
<dbReference type="InterPro" id="IPR036910">
    <property type="entry name" value="HMG_box_dom_sf"/>
</dbReference>
<organism evidence="3 4">
    <name type="scientific">Rhizophagus clarus</name>
    <dbReference type="NCBI Taxonomy" id="94130"/>
    <lineage>
        <taxon>Eukaryota</taxon>
        <taxon>Fungi</taxon>
        <taxon>Fungi incertae sedis</taxon>
        <taxon>Mucoromycota</taxon>
        <taxon>Glomeromycotina</taxon>
        <taxon>Glomeromycetes</taxon>
        <taxon>Glomerales</taxon>
        <taxon>Glomeraceae</taxon>
        <taxon>Rhizophagus</taxon>
    </lineage>
</organism>
<evidence type="ECO:0000313" key="3">
    <source>
        <dbReference type="EMBL" id="GBC06651.1"/>
    </source>
</evidence>
<feature type="coiled-coil region" evidence="1">
    <location>
        <begin position="93"/>
        <end position="120"/>
    </location>
</feature>